<protein>
    <submittedName>
        <fullName evidence="3">Neurofibromin</fullName>
    </submittedName>
</protein>
<dbReference type="PANTHER" id="PTHR45653">
    <property type="entry name" value="DEDICATOR OF CYTOKINESIS"/>
    <property type="match status" value="1"/>
</dbReference>
<dbReference type="GO" id="GO:0007520">
    <property type="term" value="P:myoblast fusion"/>
    <property type="evidence" value="ECO:0007669"/>
    <property type="project" value="TreeGrafter"/>
</dbReference>
<reference evidence="3" key="1">
    <citation type="submission" date="2022-11" db="UniProtKB">
        <authorList>
            <consortium name="WormBaseParasite"/>
        </authorList>
    </citation>
    <scope>IDENTIFICATION</scope>
</reference>
<name>A0A915E011_9BILA</name>
<feature type="domain" description="Dedicator of cytokinesis TPR repeats region" evidence="1">
    <location>
        <begin position="36"/>
        <end position="227"/>
    </location>
</feature>
<dbReference type="WBParaSite" id="jg24743">
    <property type="protein sequence ID" value="jg24743"/>
    <property type="gene ID" value="jg24743"/>
</dbReference>
<proteinExistence type="predicted"/>
<organism evidence="2 3">
    <name type="scientific">Ditylenchus dipsaci</name>
    <dbReference type="NCBI Taxonomy" id="166011"/>
    <lineage>
        <taxon>Eukaryota</taxon>
        <taxon>Metazoa</taxon>
        <taxon>Ecdysozoa</taxon>
        <taxon>Nematoda</taxon>
        <taxon>Chromadorea</taxon>
        <taxon>Rhabditida</taxon>
        <taxon>Tylenchina</taxon>
        <taxon>Tylenchomorpha</taxon>
        <taxon>Sphaerularioidea</taxon>
        <taxon>Anguinidae</taxon>
        <taxon>Anguininae</taxon>
        <taxon>Ditylenchus</taxon>
    </lineage>
</organism>
<dbReference type="GO" id="GO:0007264">
    <property type="term" value="P:small GTPase-mediated signal transduction"/>
    <property type="evidence" value="ECO:0007669"/>
    <property type="project" value="InterPro"/>
</dbReference>
<dbReference type="GO" id="GO:0005085">
    <property type="term" value="F:guanyl-nucleotide exchange factor activity"/>
    <property type="evidence" value="ECO:0007669"/>
    <property type="project" value="InterPro"/>
</dbReference>
<accession>A0A915E011</accession>
<evidence type="ECO:0000313" key="3">
    <source>
        <dbReference type="WBParaSite" id="jg24743"/>
    </source>
</evidence>
<dbReference type="GO" id="GO:0031267">
    <property type="term" value="F:small GTPase binding"/>
    <property type="evidence" value="ECO:0007669"/>
    <property type="project" value="TreeGrafter"/>
</dbReference>
<dbReference type="Pfam" id="PF23554">
    <property type="entry name" value="TPR_DOCK"/>
    <property type="match status" value="1"/>
</dbReference>
<dbReference type="AlphaFoldDB" id="A0A915E011"/>
<dbReference type="InterPro" id="IPR056372">
    <property type="entry name" value="TPR_DOCK"/>
</dbReference>
<keyword evidence="2" id="KW-1185">Reference proteome</keyword>
<sequence length="314" mass="35216">MAIVSKNCEDAVNAVNCKRNLDSGELGGDDDKSSGLVSPLDQLLNALSQLMQTENRRMTCQNAALKYLPSILPSLLHYHLYPAIHLAGYISQLVIHFSAQIVPRQKLVFLQEIVQTEIFACLNSRQLLLPLFLNQLLLFLPPPENTADSLELAHLAAKVLTEIIERLFPYSQSQTVFQRGTSEELKLILFHCFRPTNQTVVFLFNCGLPSIGTCQRVVHSLLLALLDKFSAANFLEYFTGQLERRSARATQETGGNACGVVSDEAFAAQIVDQTYRGGLGIQNPPWTENRFTSRLQLRNIRTKVQSELNKKQFH</sequence>
<dbReference type="Proteomes" id="UP000887574">
    <property type="component" value="Unplaced"/>
</dbReference>
<dbReference type="GO" id="GO:0005737">
    <property type="term" value="C:cytoplasm"/>
    <property type="evidence" value="ECO:0007669"/>
    <property type="project" value="TreeGrafter"/>
</dbReference>
<dbReference type="GO" id="GO:0005886">
    <property type="term" value="C:plasma membrane"/>
    <property type="evidence" value="ECO:0007669"/>
    <property type="project" value="TreeGrafter"/>
</dbReference>
<dbReference type="GO" id="GO:0016477">
    <property type="term" value="P:cell migration"/>
    <property type="evidence" value="ECO:0007669"/>
    <property type="project" value="TreeGrafter"/>
</dbReference>
<dbReference type="InterPro" id="IPR026791">
    <property type="entry name" value="DOCK"/>
</dbReference>
<evidence type="ECO:0000313" key="2">
    <source>
        <dbReference type="Proteomes" id="UP000887574"/>
    </source>
</evidence>
<evidence type="ECO:0000259" key="1">
    <source>
        <dbReference type="Pfam" id="PF23554"/>
    </source>
</evidence>
<dbReference type="PANTHER" id="PTHR45653:SF10">
    <property type="entry name" value="MYOBLAST CITY, ISOFORM B"/>
    <property type="match status" value="1"/>
</dbReference>